<dbReference type="InterPro" id="IPR020843">
    <property type="entry name" value="ER"/>
</dbReference>
<dbReference type="InterPro" id="IPR036291">
    <property type="entry name" value="NAD(P)-bd_dom_sf"/>
</dbReference>
<evidence type="ECO:0000259" key="3">
    <source>
        <dbReference type="SMART" id="SM00829"/>
    </source>
</evidence>
<proteinExistence type="predicted"/>
<feature type="region of interest" description="Disordered" evidence="2">
    <location>
        <begin position="38"/>
        <end position="57"/>
    </location>
</feature>
<dbReference type="Pfam" id="PF13602">
    <property type="entry name" value="ADH_zinc_N_2"/>
    <property type="match status" value="1"/>
</dbReference>
<dbReference type="SUPFAM" id="SSF50129">
    <property type="entry name" value="GroES-like"/>
    <property type="match status" value="1"/>
</dbReference>
<dbReference type="InterPro" id="IPR051603">
    <property type="entry name" value="Zinc-ADH_QOR/CCCR"/>
</dbReference>
<evidence type="ECO:0000256" key="2">
    <source>
        <dbReference type="SAM" id="MobiDB-lite"/>
    </source>
</evidence>
<dbReference type="InterPro" id="IPR013154">
    <property type="entry name" value="ADH-like_N"/>
</dbReference>
<evidence type="ECO:0000313" key="4">
    <source>
        <dbReference type="EMBL" id="TDN46514.1"/>
    </source>
</evidence>
<comment type="caution">
    <text evidence="4">The sequence shown here is derived from an EMBL/GenBank/DDBJ whole genome shotgun (WGS) entry which is preliminary data.</text>
</comment>
<name>A0A4R6DPS0_9MICO</name>
<dbReference type="Gene3D" id="3.40.50.720">
    <property type="entry name" value="NAD(P)-binding Rossmann-like Domain"/>
    <property type="match status" value="1"/>
</dbReference>
<dbReference type="OrthoDB" id="3175656at2"/>
<accession>A0A4R6DPS0</accession>
<dbReference type="InterPro" id="IPR011032">
    <property type="entry name" value="GroES-like_sf"/>
</dbReference>
<dbReference type="SMART" id="SM00829">
    <property type="entry name" value="PKS_ER"/>
    <property type="match status" value="1"/>
</dbReference>
<dbReference type="Pfam" id="PF08240">
    <property type="entry name" value="ADH_N"/>
    <property type="match status" value="1"/>
</dbReference>
<dbReference type="CDD" id="cd08253">
    <property type="entry name" value="zeta_crystallin"/>
    <property type="match status" value="1"/>
</dbReference>
<dbReference type="SUPFAM" id="SSF51735">
    <property type="entry name" value="NAD(P)-binding Rossmann-fold domains"/>
    <property type="match status" value="1"/>
</dbReference>
<dbReference type="PANTHER" id="PTHR44154">
    <property type="entry name" value="QUINONE OXIDOREDUCTASE"/>
    <property type="match status" value="1"/>
</dbReference>
<dbReference type="PANTHER" id="PTHR44154:SF1">
    <property type="entry name" value="QUINONE OXIDOREDUCTASE"/>
    <property type="match status" value="1"/>
</dbReference>
<evidence type="ECO:0000313" key="5">
    <source>
        <dbReference type="Proteomes" id="UP000295764"/>
    </source>
</evidence>
<sequence length="331" mass="34030">MKAAWYDEQGAAADVLRVGEVADPVPEAGEVRVRLTRSGVNPGDTKKREGWLGSGMPTPRVIPHSDGAGVVDQVGADVTPDLLGRRVAVYGAQSYRPFGTAAEYVVVPERLAVPLPDSVDDDVAASLGIPGVTAHRAVFADGPVRGRTVLVQGVRGAVGSIAAQLAVADGATVIGTVRHSGDLTTSAVPGVRLVALDADPVAAVRAIAPDGVDRVIEVALDANADLDAAVIANDGVIATYFARGDRVDLPFPPLLFANVLVRFLGSDDFAADVKRSAMEALVAAASDRTLAVTVGAVLPLAEIAAAHELVDAGRGGRVLLDTTRWTPHSGV</sequence>
<dbReference type="AlphaFoldDB" id="A0A4R6DPS0"/>
<dbReference type="EMBL" id="SNVW01000001">
    <property type="protein sequence ID" value="TDN46514.1"/>
    <property type="molecule type" value="Genomic_DNA"/>
</dbReference>
<dbReference type="Proteomes" id="UP000295764">
    <property type="component" value="Unassembled WGS sequence"/>
</dbReference>
<dbReference type="RefSeq" id="WP_133518383.1">
    <property type="nucleotide sequence ID" value="NZ_SNVW01000001.1"/>
</dbReference>
<dbReference type="Gene3D" id="3.90.180.10">
    <property type="entry name" value="Medium-chain alcohol dehydrogenases, catalytic domain"/>
    <property type="match status" value="1"/>
</dbReference>
<gene>
    <name evidence="4" type="ORF">EDF64_101380</name>
</gene>
<feature type="domain" description="Enoyl reductase (ER)" evidence="3">
    <location>
        <begin position="11"/>
        <end position="320"/>
    </location>
</feature>
<organism evidence="4 5">
    <name type="scientific">Curtobacterium flaccumfaciens</name>
    <dbReference type="NCBI Taxonomy" id="2035"/>
    <lineage>
        <taxon>Bacteria</taxon>
        <taxon>Bacillati</taxon>
        <taxon>Actinomycetota</taxon>
        <taxon>Actinomycetes</taxon>
        <taxon>Micrococcales</taxon>
        <taxon>Microbacteriaceae</taxon>
        <taxon>Curtobacterium</taxon>
    </lineage>
</organism>
<evidence type="ECO:0000256" key="1">
    <source>
        <dbReference type="ARBA" id="ARBA00022857"/>
    </source>
</evidence>
<keyword evidence="1" id="KW-0521">NADP</keyword>
<reference evidence="4 5" key="1">
    <citation type="submission" date="2019-03" db="EMBL/GenBank/DDBJ databases">
        <title>Genomic analyses of the natural microbiome of Caenorhabditis elegans.</title>
        <authorList>
            <person name="Samuel B."/>
        </authorList>
    </citation>
    <scope>NUCLEOTIDE SEQUENCE [LARGE SCALE GENOMIC DNA]</scope>
    <source>
        <strain evidence="4 5">JUb65</strain>
    </source>
</reference>
<protein>
    <submittedName>
        <fullName evidence="4">NADPH2:quinone reductase</fullName>
    </submittedName>
</protein>
<dbReference type="GO" id="GO:0016491">
    <property type="term" value="F:oxidoreductase activity"/>
    <property type="evidence" value="ECO:0007669"/>
    <property type="project" value="InterPro"/>
</dbReference>